<dbReference type="EMBL" id="JBHRXX010000009">
    <property type="protein sequence ID" value="MFC3685731.1"/>
    <property type="molecule type" value="Genomic_DNA"/>
</dbReference>
<organism evidence="4 5">
    <name type="scientific">Hydrogenophaga luteola</name>
    <dbReference type="NCBI Taxonomy" id="1591122"/>
    <lineage>
        <taxon>Bacteria</taxon>
        <taxon>Pseudomonadati</taxon>
        <taxon>Pseudomonadota</taxon>
        <taxon>Betaproteobacteria</taxon>
        <taxon>Burkholderiales</taxon>
        <taxon>Comamonadaceae</taxon>
        <taxon>Hydrogenophaga</taxon>
    </lineage>
</organism>
<gene>
    <name evidence="4" type="ORF">ACFOPI_19170</name>
</gene>
<evidence type="ECO:0000313" key="4">
    <source>
        <dbReference type="EMBL" id="MFC3685731.1"/>
    </source>
</evidence>
<keyword evidence="5" id="KW-1185">Reference proteome</keyword>
<sequence length="199" mass="21895">MDTSHHNMAVDWTALRASGLHFVFIKATDGMDYLDPAFADSFKAAKQAGLLRGGYHFYETNDDGAAQAAWFIRNVDLLPGDLPPVVDIERIKGPVEGDLHTQFAAFLAALEAHYGRPAIIYTGPNFWNHAMRQHFPGRPLWVAQYGVSAPTVPEGWSTWTLWQYTETLQTPGAQAPIDGNVFNGDAASLRSLLLPAVAR</sequence>
<dbReference type="PANTHER" id="PTHR34135">
    <property type="entry name" value="LYSOZYME"/>
    <property type="match status" value="1"/>
</dbReference>
<evidence type="ECO:0000256" key="3">
    <source>
        <dbReference type="ARBA" id="ARBA00023295"/>
    </source>
</evidence>
<dbReference type="InterPro" id="IPR018077">
    <property type="entry name" value="Glyco_hydro_fam25_subgr"/>
</dbReference>
<dbReference type="Proteomes" id="UP001595729">
    <property type="component" value="Unassembled WGS sequence"/>
</dbReference>
<evidence type="ECO:0000313" key="5">
    <source>
        <dbReference type="Proteomes" id="UP001595729"/>
    </source>
</evidence>
<proteinExistence type="inferred from homology"/>
<evidence type="ECO:0000256" key="2">
    <source>
        <dbReference type="ARBA" id="ARBA00022801"/>
    </source>
</evidence>
<name>A0ABV7W9I1_9BURK</name>
<protein>
    <submittedName>
        <fullName evidence="4">Glycoside hydrolase family 25 protein</fullName>
    </submittedName>
</protein>
<dbReference type="SMART" id="SM00641">
    <property type="entry name" value="Glyco_25"/>
    <property type="match status" value="1"/>
</dbReference>
<keyword evidence="3" id="KW-0326">Glycosidase</keyword>
<accession>A0ABV7W9I1</accession>
<dbReference type="RefSeq" id="WP_382177452.1">
    <property type="nucleotide sequence ID" value="NZ_JBHRXX010000009.1"/>
</dbReference>
<dbReference type="PROSITE" id="PS51904">
    <property type="entry name" value="GLYCOSYL_HYDROL_F25_2"/>
    <property type="match status" value="1"/>
</dbReference>
<dbReference type="PANTHER" id="PTHR34135:SF2">
    <property type="entry name" value="LYSOZYME"/>
    <property type="match status" value="1"/>
</dbReference>
<dbReference type="InterPro" id="IPR017853">
    <property type="entry name" value="GH"/>
</dbReference>
<dbReference type="InterPro" id="IPR002053">
    <property type="entry name" value="Glyco_hydro_25"/>
</dbReference>
<evidence type="ECO:0000256" key="1">
    <source>
        <dbReference type="ARBA" id="ARBA00010646"/>
    </source>
</evidence>
<comment type="caution">
    <text evidence="4">The sequence shown here is derived from an EMBL/GenBank/DDBJ whole genome shotgun (WGS) entry which is preliminary data.</text>
</comment>
<dbReference type="Pfam" id="PF01183">
    <property type="entry name" value="Glyco_hydro_25"/>
    <property type="match status" value="1"/>
</dbReference>
<comment type="similarity">
    <text evidence="1">Belongs to the glycosyl hydrolase 25 family.</text>
</comment>
<dbReference type="GO" id="GO:0016787">
    <property type="term" value="F:hydrolase activity"/>
    <property type="evidence" value="ECO:0007669"/>
    <property type="project" value="UniProtKB-KW"/>
</dbReference>
<reference evidence="5" key="1">
    <citation type="journal article" date="2019" name="Int. J. Syst. Evol. Microbiol.">
        <title>The Global Catalogue of Microorganisms (GCM) 10K type strain sequencing project: providing services to taxonomists for standard genome sequencing and annotation.</title>
        <authorList>
            <consortium name="The Broad Institute Genomics Platform"/>
            <consortium name="The Broad Institute Genome Sequencing Center for Infectious Disease"/>
            <person name="Wu L."/>
            <person name="Ma J."/>
        </authorList>
    </citation>
    <scope>NUCLEOTIDE SEQUENCE [LARGE SCALE GENOMIC DNA]</scope>
    <source>
        <strain evidence="5">KCTC 42501</strain>
    </source>
</reference>
<keyword evidence="2 4" id="KW-0378">Hydrolase</keyword>
<dbReference type="SUPFAM" id="SSF51445">
    <property type="entry name" value="(Trans)glycosidases"/>
    <property type="match status" value="1"/>
</dbReference>
<dbReference type="Gene3D" id="3.20.20.80">
    <property type="entry name" value="Glycosidases"/>
    <property type="match status" value="1"/>
</dbReference>